<evidence type="ECO:0000313" key="4">
    <source>
        <dbReference type="EMBL" id="KAA2239122.1"/>
    </source>
</evidence>
<sequence length="267" mass="29125">MFKNQVAVITGGSSGIGKALAFAFLRTGAKVAICGRNKETLDALKNQPGTDNLFTFIADVSKEEDCKAFIDASLQRFGQINILVNNAGMSMRALFKDADLKVLKTLIDVNFWGTVYCTKFALPAILATKGTVVGISSIAGYRGLPARTGYSASKFAMQGFLEALRTENLHTGVNVMWVCPGFTESNIRNTALDQHGQSQKETPLDESKLMTAAEVARHTLTAIAKRKRQLVLTRTGKLAVLLNRFMPGLADKMVFNVFRKEPDSPLK</sequence>
<protein>
    <submittedName>
        <fullName evidence="4">SDR family oxidoreductase</fullName>
    </submittedName>
</protein>
<dbReference type="RefSeq" id="WP_149840301.1">
    <property type="nucleotide sequence ID" value="NZ_VUOC01000004.1"/>
</dbReference>
<dbReference type="PRINTS" id="PR00080">
    <property type="entry name" value="SDRFAMILY"/>
</dbReference>
<gene>
    <name evidence="4" type="ORF">F0L74_23215</name>
</gene>
<dbReference type="InterPro" id="IPR002347">
    <property type="entry name" value="SDR_fam"/>
</dbReference>
<reference evidence="4 5" key="1">
    <citation type="submission" date="2019-09" db="EMBL/GenBank/DDBJ databases">
        <title>Chitinophaga ginsengihumi sp. nov., isolated from soil of ginseng rhizosphere.</title>
        <authorList>
            <person name="Lee J."/>
        </authorList>
    </citation>
    <scope>NUCLEOTIDE SEQUENCE [LARGE SCALE GENOMIC DNA]</scope>
    <source>
        <strain evidence="4 5">BN140078</strain>
    </source>
</reference>
<dbReference type="NCBIfam" id="NF004825">
    <property type="entry name" value="PRK06181.1"/>
    <property type="match status" value="1"/>
</dbReference>
<proteinExistence type="inferred from homology"/>
<dbReference type="PROSITE" id="PS00061">
    <property type="entry name" value="ADH_SHORT"/>
    <property type="match status" value="1"/>
</dbReference>
<accession>A0A5B2VLD2</accession>
<dbReference type="PRINTS" id="PR00081">
    <property type="entry name" value="GDHRDH"/>
</dbReference>
<comment type="caution">
    <text evidence="4">The sequence shown here is derived from an EMBL/GenBank/DDBJ whole genome shotgun (WGS) entry which is preliminary data.</text>
</comment>
<dbReference type="AlphaFoldDB" id="A0A5B2VLD2"/>
<dbReference type="GO" id="GO:0016020">
    <property type="term" value="C:membrane"/>
    <property type="evidence" value="ECO:0007669"/>
    <property type="project" value="TreeGrafter"/>
</dbReference>
<name>A0A5B2VLD2_9BACT</name>
<dbReference type="EMBL" id="VUOC01000004">
    <property type="protein sequence ID" value="KAA2239122.1"/>
    <property type="molecule type" value="Genomic_DNA"/>
</dbReference>
<dbReference type="GO" id="GO:0016491">
    <property type="term" value="F:oxidoreductase activity"/>
    <property type="evidence" value="ECO:0007669"/>
    <property type="project" value="UniProtKB-KW"/>
</dbReference>
<reference evidence="4 5" key="2">
    <citation type="submission" date="2019-09" db="EMBL/GenBank/DDBJ databases">
        <authorList>
            <person name="Jin C."/>
        </authorList>
    </citation>
    <scope>NUCLEOTIDE SEQUENCE [LARGE SCALE GENOMIC DNA]</scope>
    <source>
        <strain evidence="4 5">BN140078</strain>
    </source>
</reference>
<organism evidence="4 5">
    <name type="scientific">Chitinophaga agrisoli</name>
    <dbReference type="NCBI Taxonomy" id="2607653"/>
    <lineage>
        <taxon>Bacteria</taxon>
        <taxon>Pseudomonadati</taxon>
        <taxon>Bacteroidota</taxon>
        <taxon>Chitinophagia</taxon>
        <taxon>Chitinophagales</taxon>
        <taxon>Chitinophagaceae</taxon>
        <taxon>Chitinophaga</taxon>
    </lineage>
</organism>
<evidence type="ECO:0000256" key="1">
    <source>
        <dbReference type="ARBA" id="ARBA00006484"/>
    </source>
</evidence>
<dbReference type="InterPro" id="IPR036291">
    <property type="entry name" value="NAD(P)-bd_dom_sf"/>
</dbReference>
<evidence type="ECO:0000256" key="3">
    <source>
        <dbReference type="RuleBase" id="RU000363"/>
    </source>
</evidence>
<dbReference type="Gene3D" id="3.40.50.720">
    <property type="entry name" value="NAD(P)-binding Rossmann-like Domain"/>
    <property type="match status" value="1"/>
</dbReference>
<dbReference type="InterPro" id="IPR020904">
    <property type="entry name" value="Sc_DH/Rdtase_CS"/>
</dbReference>
<comment type="similarity">
    <text evidence="1 3">Belongs to the short-chain dehydrogenases/reductases (SDR) family.</text>
</comment>
<dbReference type="PANTHER" id="PTHR44196">
    <property type="entry name" value="DEHYDROGENASE/REDUCTASE SDR FAMILY MEMBER 7B"/>
    <property type="match status" value="1"/>
</dbReference>
<evidence type="ECO:0000313" key="5">
    <source>
        <dbReference type="Proteomes" id="UP000324611"/>
    </source>
</evidence>
<dbReference type="PANTHER" id="PTHR44196:SF1">
    <property type="entry name" value="DEHYDROGENASE_REDUCTASE SDR FAMILY MEMBER 7B"/>
    <property type="match status" value="1"/>
</dbReference>
<keyword evidence="5" id="KW-1185">Reference proteome</keyword>
<keyword evidence="2" id="KW-0560">Oxidoreductase</keyword>
<dbReference type="Pfam" id="PF00106">
    <property type="entry name" value="adh_short"/>
    <property type="match status" value="1"/>
</dbReference>
<dbReference type="Proteomes" id="UP000324611">
    <property type="component" value="Unassembled WGS sequence"/>
</dbReference>
<dbReference type="SUPFAM" id="SSF51735">
    <property type="entry name" value="NAD(P)-binding Rossmann-fold domains"/>
    <property type="match status" value="1"/>
</dbReference>
<evidence type="ECO:0000256" key="2">
    <source>
        <dbReference type="ARBA" id="ARBA00023002"/>
    </source>
</evidence>